<reference evidence="2" key="1">
    <citation type="submission" date="2023-07" db="EMBL/GenBank/DDBJ databases">
        <title>A collection of bacterial strains from the Burkholderia cepacia Research Laboratory and Repository.</title>
        <authorList>
            <person name="Lipuma J."/>
            <person name="Spilker T."/>
            <person name="Caverly L."/>
        </authorList>
    </citation>
    <scope>NUCLEOTIDE SEQUENCE</scope>
    <source>
        <strain evidence="2">AU42020</strain>
    </source>
</reference>
<evidence type="ECO:0000313" key="3">
    <source>
        <dbReference type="Proteomes" id="UP001171606"/>
    </source>
</evidence>
<gene>
    <name evidence="2" type="ORF">QZM52_34675</name>
</gene>
<organism evidence="2 3">
    <name type="scientific">Burkholderia metallica</name>
    <dbReference type="NCBI Taxonomy" id="488729"/>
    <lineage>
        <taxon>Bacteria</taxon>
        <taxon>Pseudomonadati</taxon>
        <taxon>Pseudomonadota</taxon>
        <taxon>Betaproteobacteria</taxon>
        <taxon>Burkholderiales</taxon>
        <taxon>Burkholderiaceae</taxon>
        <taxon>Burkholderia</taxon>
        <taxon>Burkholderia cepacia complex</taxon>
    </lineage>
</organism>
<evidence type="ECO:0000256" key="1">
    <source>
        <dbReference type="SAM" id="MobiDB-lite"/>
    </source>
</evidence>
<comment type="caution">
    <text evidence="2">The sequence shown here is derived from an EMBL/GenBank/DDBJ whole genome shotgun (WGS) entry which is preliminary data.</text>
</comment>
<protein>
    <submittedName>
        <fullName evidence="2">Uncharacterized protein</fullName>
    </submittedName>
</protein>
<dbReference type="EMBL" id="JAUJSQ010000026">
    <property type="protein sequence ID" value="MDN7936426.1"/>
    <property type="molecule type" value="Genomic_DNA"/>
</dbReference>
<accession>A0ABT8PNJ5</accession>
<proteinExistence type="predicted"/>
<keyword evidence="3" id="KW-1185">Reference proteome</keyword>
<name>A0ABT8PNJ5_9BURK</name>
<sequence>MMGAKRPSDFAHRSVNSMKSIKFLRRVPPYQAGEIAGFPDRDADRLIEAGAAEEFRAPRRSATRGARSGSDAANAGDQSNASGSGAGSNADDASDDDSPTKGGDPS</sequence>
<evidence type="ECO:0000313" key="2">
    <source>
        <dbReference type="EMBL" id="MDN7936426.1"/>
    </source>
</evidence>
<dbReference type="Proteomes" id="UP001171606">
    <property type="component" value="Unassembled WGS sequence"/>
</dbReference>
<feature type="compositionally biased region" description="Low complexity" evidence="1">
    <location>
        <begin position="63"/>
        <end position="91"/>
    </location>
</feature>
<feature type="region of interest" description="Disordered" evidence="1">
    <location>
        <begin position="49"/>
        <end position="106"/>
    </location>
</feature>
<dbReference type="RefSeq" id="WP_301757577.1">
    <property type="nucleotide sequence ID" value="NZ_JAUJSQ010000026.1"/>
</dbReference>